<protein>
    <submittedName>
        <fullName evidence="1">Uncharacterized protein</fullName>
    </submittedName>
</protein>
<evidence type="ECO:0000313" key="2">
    <source>
        <dbReference type="Proteomes" id="UP000703269"/>
    </source>
</evidence>
<keyword evidence="2" id="KW-1185">Reference proteome</keyword>
<proteinExistence type="predicted"/>
<evidence type="ECO:0000313" key="1">
    <source>
        <dbReference type="EMBL" id="GJE95551.1"/>
    </source>
</evidence>
<comment type="caution">
    <text evidence="1">The sequence shown here is derived from an EMBL/GenBank/DDBJ whole genome shotgun (WGS) entry which is preliminary data.</text>
</comment>
<dbReference type="EMBL" id="BPQB01000050">
    <property type="protein sequence ID" value="GJE95551.1"/>
    <property type="molecule type" value="Genomic_DNA"/>
</dbReference>
<dbReference type="Proteomes" id="UP000703269">
    <property type="component" value="Unassembled WGS sequence"/>
</dbReference>
<reference evidence="1 2" key="1">
    <citation type="submission" date="2021-08" db="EMBL/GenBank/DDBJ databases">
        <title>Draft Genome Sequence of Phanerochaete sordida strain YK-624.</title>
        <authorList>
            <person name="Mori T."/>
            <person name="Dohra H."/>
            <person name="Suzuki T."/>
            <person name="Kawagishi H."/>
            <person name="Hirai H."/>
        </authorList>
    </citation>
    <scope>NUCLEOTIDE SEQUENCE [LARGE SCALE GENOMIC DNA]</scope>
    <source>
        <strain evidence="1 2">YK-624</strain>
    </source>
</reference>
<gene>
    <name evidence="1" type="ORF">PsYK624_117370</name>
</gene>
<name>A0A9P3GIS9_9APHY</name>
<accession>A0A9P3GIS9</accession>
<dbReference type="AlphaFoldDB" id="A0A9P3GIS9"/>
<organism evidence="1 2">
    <name type="scientific">Phanerochaete sordida</name>
    <dbReference type="NCBI Taxonomy" id="48140"/>
    <lineage>
        <taxon>Eukaryota</taxon>
        <taxon>Fungi</taxon>
        <taxon>Dikarya</taxon>
        <taxon>Basidiomycota</taxon>
        <taxon>Agaricomycotina</taxon>
        <taxon>Agaricomycetes</taxon>
        <taxon>Polyporales</taxon>
        <taxon>Phanerochaetaceae</taxon>
        <taxon>Phanerochaete</taxon>
    </lineage>
</organism>
<sequence>MSFRVRRRGEVDEPDLEGFVAPGVGVVRVFVTLHTTSDINRDGEMNYEAQHGTWDVWVHHWLRMEQEPEKYVVFYTVPRAPGAAVDLAIFRRALNRRGVVFVPIRPRDDRWGLNAVMMCMEECVLYAGGSR</sequence>